<accession>A0A3B1AV64</accession>
<feature type="transmembrane region" description="Helical" evidence="1">
    <location>
        <begin position="100"/>
        <end position="117"/>
    </location>
</feature>
<dbReference type="PANTHER" id="PTHR39594">
    <property type="entry name" value="PROTEIN YCHQ"/>
    <property type="match status" value="1"/>
</dbReference>
<dbReference type="PANTHER" id="PTHR39594:SF1">
    <property type="entry name" value="PROTEIN YCHQ"/>
    <property type="match status" value="1"/>
</dbReference>
<dbReference type="EMBL" id="UOFS01000034">
    <property type="protein sequence ID" value="VAW97854.1"/>
    <property type="molecule type" value="Genomic_DNA"/>
</dbReference>
<dbReference type="AlphaFoldDB" id="A0A3B1AV64"/>
<dbReference type="InterPro" id="IPR007360">
    <property type="entry name" value="SirB"/>
</dbReference>
<feature type="transmembrane region" description="Helical" evidence="1">
    <location>
        <begin position="6"/>
        <end position="25"/>
    </location>
</feature>
<feature type="transmembrane region" description="Helical" evidence="1">
    <location>
        <begin position="68"/>
        <end position="88"/>
    </location>
</feature>
<proteinExistence type="predicted"/>
<dbReference type="PIRSF" id="PIRSF005610">
    <property type="entry name" value="SirB"/>
    <property type="match status" value="1"/>
</dbReference>
<feature type="transmembrane region" description="Helical" evidence="1">
    <location>
        <begin position="37"/>
        <end position="62"/>
    </location>
</feature>
<evidence type="ECO:0008006" key="3">
    <source>
        <dbReference type="Google" id="ProtNLM"/>
    </source>
</evidence>
<protein>
    <recommendedName>
        <fullName evidence="3">Regulator SirB</fullName>
    </recommendedName>
</protein>
<name>A0A3B1AV64_9ZZZZ</name>
<dbReference type="GO" id="GO:0005886">
    <property type="term" value="C:plasma membrane"/>
    <property type="evidence" value="ECO:0007669"/>
    <property type="project" value="TreeGrafter"/>
</dbReference>
<organism evidence="2">
    <name type="scientific">hydrothermal vent metagenome</name>
    <dbReference type="NCBI Taxonomy" id="652676"/>
    <lineage>
        <taxon>unclassified sequences</taxon>
        <taxon>metagenomes</taxon>
        <taxon>ecological metagenomes</taxon>
    </lineage>
</organism>
<dbReference type="Pfam" id="PF04247">
    <property type="entry name" value="SirB"/>
    <property type="match status" value="1"/>
</dbReference>
<keyword evidence="1" id="KW-0472">Membrane</keyword>
<keyword evidence="1" id="KW-1133">Transmembrane helix</keyword>
<keyword evidence="1" id="KW-0812">Transmembrane</keyword>
<gene>
    <name evidence="2" type="ORF">MNBD_GAMMA22-370</name>
</gene>
<evidence type="ECO:0000256" key="1">
    <source>
        <dbReference type="SAM" id="Phobius"/>
    </source>
</evidence>
<sequence length="125" mass="14433">MEYVKFFHVLMAFLSITGFITRGIWMMQQSAYLRQKWVKILPHIIDSLLLLSAIYMAVSLAINPLEQAWLMSKIIALLIYIALGMVALRFGQSMQQRKIAWLLAIIVFLYIVLVAFTKQNLPLTL</sequence>
<reference evidence="2" key="1">
    <citation type="submission" date="2018-06" db="EMBL/GenBank/DDBJ databases">
        <authorList>
            <person name="Zhirakovskaya E."/>
        </authorList>
    </citation>
    <scope>NUCLEOTIDE SEQUENCE</scope>
</reference>
<evidence type="ECO:0000313" key="2">
    <source>
        <dbReference type="EMBL" id="VAW97854.1"/>
    </source>
</evidence>